<dbReference type="GO" id="GO:0016597">
    <property type="term" value="F:amino acid binding"/>
    <property type="evidence" value="ECO:0007669"/>
    <property type="project" value="InterPro"/>
</dbReference>
<keyword evidence="2" id="KW-1185">Reference proteome</keyword>
<dbReference type="AlphaFoldDB" id="A0A2S5T6Q7"/>
<dbReference type="GO" id="GO:0006520">
    <property type="term" value="P:amino acid metabolic process"/>
    <property type="evidence" value="ECO:0007669"/>
    <property type="project" value="InterPro"/>
</dbReference>
<accession>A0A2S5T6Q7</accession>
<reference evidence="1 2" key="1">
    <citation type="submission" date="2018-02" db="EMBL/GenBank/DDBJ databases">
        <title>Reclassifiation of [Polyangium] brachysporum DSM 7029 as Guopingzhaonella breviflexa gen. nov., sp. nov., a member of the family Comamonadaceae.</title>
        <authorList>
            <person name="Tang B."/>
        </authorList>
    </citation>
    <scope>NUCLEOTIDE SEQUENCE [LARGE SCALE GENOMIC DNA]</scope>
    <source>
        <strain evidence="1 2">DSM 15344</strain>
    </source>
</reference>
<dbReference type="Gene3D" id="3.40.50.1370">
    <property type="entry name" value="Aspartate/ornithine carbamoyltransferase"/>
    <property type="match status" value="1"/>
</dbReference>
<dbReference type="RefSeq" id="WP_104356774.1">
    <property type="nucleotide sequence ID" value="NZ_CP064338.1"/>
</dbReference>
<dbReference type="InterPro" id="IPR036901">
    <property type="entry name" value="Asp/Orn_carbamoylTrfase_sf"/>
</dbReference>
<proteinExistence type="predicted"/>
<organism evidence="1 2">
    <name type="scientific">Caldimonas thermodepolymerans</name>
    <dbReference type="NCBI Taxonomy" id="215580"/>
    <lineage>
        <taxon>Bacteria</taxon>
        <taxon>Pseudomonadati</taxon>
        <taxon>Pseudomonadota</taxon>
        <taxon>Betaproteobacteria</taxon>
        <taxon>Burkholderiales</taxon>
        <taxon>Sphaerotilaceae</taxon>
        <taxon>Caldimonas</taxon>
    </lineage>
</organism>
<sequence>MNSNLDHRRPAPSLPFTTVDGRRRLLDAAQALYQAADAGAPQRPLRGKNIALLSESYDADDTRDLIRAATEAGAQVARIRPSEAGLHDPTTARMLGRLYDAILCEGMPAELVCTLRRETGVPVHADLCDLLPDLQAEADAEPGLPGCAGRTYLLQALLVDTLG</sequence>
<dbReference type="Proteomes" id="UP000239406">
    <property type="component" value="Unassembled WGS sequence"/>
</dbReference>
<name>A0A2S5T6Q7_9BURK</name>
<evidence type="ECO:0000313" key="2">
    <source>
        <dbReference type="Proteomes" id="UP000239406"/>
    </source>
</evidence>
<evidence type="ECO:0000313" key="1">
    <source>
        <dbReference type="EMBL" id="PPE70684.1"/>
    </source>
</evidence>
<gene>
    <name evidence="1" type="ORF">C1702_05950</name>
</gene>
<protein>
    <submittedName>
        <fullName evidence="1">Uncharacterized protein</fullName>
    </submittedName>
</protein>
<comment type="caution">
    <text evidence="1">The sequence shown here is derived from an EMBL/GenBank/DDBJ whole genome shotgun (WGS) entry which is preliminary data.</text>
</comment>
<dbReference type="EMBL" id="PSNY01000005">
    <property type="protein sequence ID" value="PPE70684.1"/>
    <property type="molecule type" value="Genomic_DNA"/>
</dbReference>
<dbReference type="GO" id="GO:0016743">
    <property type="term" value="F:carboxyl- or carbamoyltransferase activity"/>
    <property type="evidence" value="ECO:0007669"/>
    <property type="project" value="InterPro"/>
</dbReference>